<dbReference type="EMBL" id="HG792029">
    <property type="protein sequence ID" value="CDM38543.1"/>
    <property type="molecule type" value="Genomic_DNA"/>
</dbReference>
<evidence type="ECO:0000256" key="1">
    <source>
        <dbReference type="SAM" id="MobiDB-lite"/>
    </source>
</evidence>
<proteinExistence type="predicted"/>
<dbReference type="Proteomes" id="UP000030686">
    <property type="component" value="Unassembled WGS sequence"/>
</dbReference>
<gene>
    <name evidence="2" type="ORF">PROQFM164_S15g000007</name>
</gene>
<evidence type="ECO:0000313" key="2">
    <source>
        <dbReference type="EMBL" id="CDM38543.1"/>
    </source>
</evidence>
<feature type="compositionally biased region" description="Polar residues" evidence="1">
    <location>
        <begin position="24"/>
        <end position="43"/>
    </location>
</feature>
<protein>
    <submittedName>
        <fullName evidence="2">Uncharacterized protein</fullName>
    </submittedName>
</protein>
<dbReference type="AlphaFoldDB" id="W6QNP8"/>
<reference evidence="2" key="1">
    <citation type="journal article" date="2014" name="Nat. Commun.">
        <title>Multiple recent horizontal transfers of a large genomic region in cheese making fungi.</title>
        <authorList>
            <person name="Cheeseman K."/>
            <person name="Ropars J."/>
            <person name="Renault P."/>
            <person name="Dupont J."/>
            <person name="Gouzy J."/>
            <person name="Branca A."/>
            <person name="Abraham A.L."/>
            <person name="Ceppi M."/>
            <person name="Conseiller E."/>
            <person name="Debuchy R."/>
            <person name="Malagnac F."/>
            <person name="Goarin A."/>
            <person name="Silar P."/>
            <person name="Lacoste S."/>
            <person name="Sallet E."/>
            <person name="Bensimon A."/>
            <person name="Giraud T."/>
            <person name="Brygoo Y."/>
        </authorList>
    </citation>
    <scope>NUCLEOTIDE SEQUENCE [LARGE SCALE GENOMIC DNA]</scope>
    <source>
        <strain evidence="2">FM164</strain>
    </source>
</reference>
<sequence>MDRMRELPNFNQKCFRSQLQRTLSISTSGSENTQSPSRSTAGDTTEESSYHENDSLSDLHNTNSEHPPQIYSIGPTSKGEQELLREADLSRDCSIIAFHCIAELDVRTKTIQNLLHDQSGWITTIRSDLKDIRSQLAGVETALAIMARGGDDTIESDANRRTRRPQQ</sequence>
<evidence type="ECO:0000313" key="3">
    <source>
        <dbReference type="Proteomes" id="UP000030686"/>
    </source>
</evidence>
<name>W6QNP8_PENRF</name>
<organism evidence="2 3">
    <name type="scientific">Penicillium roqueforti (strain FM164)</name>
    <dbReference type="NCBI Taxonomy" id="1365484"/>
    <lineage>
        <taxon>Eukaryota</taxon>
        <taxon>Fungi</taxon>
        <taxon>Dikarya</taxon>
        <taxon>Ascomycota</taxon>
        <taxon>Pezizomycotina</taxon>
        <taxon>Eurotiomycetes</taxon>
        <taxon>Eurotiomycetidae</taxon>
        <taxon>Eurotiales</taxon>
        <taxon>Aspergillaceae</taxon>
        <taxon>Penicillium</taxon>
    </lineage>
</organism>
<dbReference type="OrthoDB" id="4362761at2759"/>
<keyword evidence="3" id="KW-1185">Reference proteome</keyword>
<feature type="region of interest" description="Disordered" evidence="1">
    <location>
        <begin position="24"/>
        <end position="75"/>
    </location>
</feature>
<accession>W6QNP8</accession>
<feature type="compositionally biased region" description="Polar residues" evidence="1">
    <location>
        <begin position="56"/>
        <end position="66"/>
    </location>
</feature>